<dbReference type="PANTHER" id="PTHR44117:SF1">
    <property type="entry name" value="INTRAFLAGELLAR TRANSPORT PROTEIN 88 HOMOLOG"/>
    <property type="match status" value="1"/>
</dbReference>
<proteinExistence type="predicted"/>
<dbReference type="GO" id="GO:0036064">
    <property type="term" value="C:ciliary basal body"/>
    <property type="evidence" value="ECO:0007669"/>
    <property type="project" value="TreeGrafter"/>
</dbReference>
<dbReference type="Proteomes" id="UP000660262">
    <property type="component" value="Unassembled WGS sequence"/>
</dbReference>
<dbReference type="PROSITE" id="PS50005">
    <property type="entry name" value="TPR"/>
    <property type="match status" value="4"/>
</dbReference>
<dbReference type="InterPro" id="IPR011990">
    <property type="entry name" value="TPR-like_helical_dom_sf"/>
</dbReference>
<feature type="compositionally biased region" description="Gly residues" evidence="2">
    <location>
        <begin position="766"/>
        <end position="775"/>
    </location>
</feature>
<feature type="repeat" description="TPR" evidence="1">
    <location>
        <begin position="251"/>
        <end position="284"/>
    </location>
</feature>
<reference evidence="3" key="1">
    <citation type="submission" date="2020-10" db="EMBL/GenBank/DDBJ databases">
        <title>Unveiling of a novel bifunctional photoreceptor, Dualchrome1, isolated from a cosmopolitan green alga.</title>
        <authorList>
            <person name="Suzuki S."/>
            <person name="Kawachi M."/>
        </authorList>
    </citation>
    <scope>NUCLEOTIDE SEQUENCE</scope>
    <source>
        <strain evidence="3">NIES 2893</strain>
    </source>
</reference>
<feature type="repeat" description="TPR" evidence="1">
    <location>
        <begin position="600"/>
        <end position="633"/>
    </location>
</feature>
<feature type="repeat" description="TPR" evidence="1">
    <location>
        <begin position="212"/>
        <end position="245"/>
    </location>
</feature>
<feature type="region of interest" description="Disordered" evidence="2">
    <location>
        <begin position="738"/>
        <end position="790"/>
    </location>
</feature>
<dbReference type="SMART" id="SM00028">
    <property type="entry name" value="TPR"/>
    <property type="match status" value="10"/>
</dbReference>
<dbReference type="Pfam" id="PF13432">
    <property type="entry name" value="TPR_16"/>
    <property type="match status" value="1"/>
</dbReference>
<accession>A0A830HXE6</accession>
<dbReference type="GO" id="GO:0097546">
    <property type="term" value="C:ciliary base"/>
    <property type="evidence" value="ECO:0007669"/>
    <property type="project" value="TreeGrafter"/>
</dbReference>
<dbReference type="GO" id="GO:0042073">
    <property type="term" value="P:intraciliary transport"/>
    <property type="evidence" value="ECO:0007669"/>
    <property type="project" value="TreeGrafter"/>
</dbReference>
<dbReference type="GO" id="GO:0005814">
    <property type="term" value="C:centriole"/>
    <property type="evidence" value="ECO:0007669"/>
    <property type="project" value="TreeGrafter"/>
</dbReference>
<dbReference type="AlphaFoldDB" id="A0A830HXE6"/>
<dbReference type="InterPro" id="IPR019734">
    <property type="entry name" value="TPR_rpt"/>
</dbReference>
<dbReference type="EMBL" id="BNJQ01000035">
    <property type="protein sequence ID" value="GHP11638.1"/>
    <property type="molecule type" value="Genomic_DNA"/>
</dbReference>
<dbReference type="OrthoDB" id="421121at2759"/>
<gene>
    <name evidence="3" type="ORF">PPROV_001036600</name>
</gene>
<evidence type="ECO:0000256" key="1">
    <source>
        <dbReference type="PROSITE-ProRule" id="PRU00339"/>
    </source>
</evidence>
<dbReference type="GO" id="GO:1905515">
    <property type="term" value="P:non-motile cilium assembly"/>
    <property type="evidence" value="ECO:0007669"/>
    <property type="project" value="TreeGrafter"/>
</dbReference>
<dbReference type="Gene3D" id="1.25.40.10">
    <property type="entry name" value="Tetratricopeptide repeat domain"/>
    <property type="match status" value="3"/>
</dbReference>
<organism evidence="3 4">
    <name type="scientific">Pycnococcus provasolii</name>
    <dbReference type="NCBI Taxonomy" id="41880"/>
    <lineage>
        <taxon>Eukaryota</taxon>
        <taxon>Viridiplantae</taxon>
        <taxon>Chlorophyta</taxon>
        <taxon>Pseudoscourfieldiophyceae</taxon>
        <taxon>Pseudoscourfieldiales</taxon>
        <taxon>Pycnococcaceae</taxon>
        <taxon>Pycnococcus</taxon>
    </lineage>
</organism>
<protein>
    <submittedName>
        <fullName evidence="3">Uncharacterized protein</fullName>
    </submittedName>
</protein>
<feature type="compositionally biased region" description="Gly residues" evidence="2">
    <location>
        <begin position="82"/>
        <end position="94"/>
    </location>
</feature>
<feature type="repeat" description="TPR" evidence="1">
    <location>
        <begin position="498"/>
        <end position="531"/>
    </location>
</feature>
<keyword evidence="1" id="KW-0802">TPR repeat</keyword>
<dbReference type="GO" id="GO:0019894">
    <property type="term" value="F:kinesin binding"/>
    <property type="evidence" value="ECO:0007669"/>
    <property type="project" value="TreeGrafter"/>
</dbReference>
<dbReference type="Pfam" id="PF14559">
    <property type="entry name" value="TPR_19"/>
    <property type="match status" value="1"/>
</dbReference>
<evidence type="ECO:0000313" key="3">
    <source>
        <dbReference type="EMBL" id="GHP11638.1"/>
    </source>
</evidence>
<feature type="compositionally biased region" description="Polar residues" evidence="2">
    <location>
        <begin position="22"/>
        <end position="33"/>
    </location>
</feature>
<dbReference type="GO" id="GO:0097730">
    <property type="term" value="C:non-motile cilium"/>
    <property type="evidence" value="ECO:0007669"/>
    <property type="project" value="TreeGrafter"/>
</dbReference>
<sequence length="790" mass="86386">MQEDDGDLYTGYAPGVADAAVTDSQQPTAQNAFSGRPGSGMASRSGMPGTGTLVGGEDGRPMTSNKGSGYKSAPKTASRRGAAGGFDPLGGSGPTGPALPTSGPLQKRSESGPEEMCRDTERKVNTLLEESTQCARDGDLGMALEKAKEAGKKERLLVKQREQHGLQDSQNIDLTYAVCFNLAVMYQKNALYAEALQTYTHVIRNKQFGHAGRLRVNMGNCYFEQRRYPNAIKMYRMALDQVPSTAKEVRFRIMRNIGHAFAKLGQYQDALHSYDAVMEACPDHATGFNLVVCCYALGDREKMRQAFTQLLSVPAPFETDDSGETDVELDTPMHSDDLHDEMRRQKILAHRLTISAARLIAPSIFPSTGTDPGYEKGYDWCAEQIKSAGMSQLGAEVEMAKAIAHLERRDFESAVSELKKFEKKELALRTRVATNLSFLHFLEGNVDEAQKYADTAVDYDRYNANALVNQGNCAYARADFAAARNAYLEAVGVEADCAEAIYNLGLAHGKLGDWQAALHAFSKLNRLVPKSVETLYQVAACYDALGQFRQALKWLDVLATMVPHDPGILAFMGSIHSKTGDEGRALHYYSEAHRTFPVNMDVISWLGAYHVKNEVYEKAIPYFDLASRIQPSEVKWQLMVASCYRRVGNYALSMNKYRDIHKHHPHNVECLRYLVHLCTDLGLKEEVHEYVVKLRKAERLAAEVAAAPADGPGAGEFMPAGWSEDRGGGAGLSDFAMTAPPAAEPPSPFQAPHKEQRLASGAGEPAPGGGGGGDEWGNEVLGDDLLPGFD</sequence>
<dbReference type="Pfam" id="PF13424">
    <property type="entry name" value="TPR_12"/>
    <property type="match status" value="1"/>
</dbReference>
<dbReference type="PANTHER" id="PTHR44117">
    <property type="entry name" value="INTRAFLAGELLAR TRANSPORT PROTEIN 88 HOMOLOG"/>
    <property type="match status" value="1"/>
</dbReference>
<comment type="caution">
    <text evidence="3">The sequence shown here is derived from an EMBL/GenBank/DDBJ whole genome shotgun (WGS) entry which is preliminary data.</text>
</comment>
<keyword evidence="4" id="KW-1185">Reference proteome</keyword>
<dbReference type="SUPFAM" id="SSF48452">
    <property type="entry name" value="TPR-like"/>
    <property type="match status" value="2"/>
</dbReference>
<name>A0A830HXE6_9CHLO</name>
<feature type="compositionally biased region" description="Basic and acidic residues" evidence="2">
    <location>
        <begin position="107"/>
        <end position="119"/>
    </location>
</feature>
<evidence type="ECO:0000256" key="2">
    <source>
        <dbReference type="SAM" id="MobiDB-lite"/>
    </source>
</evidence>
<feature type="region of interest" description="Disordered" evidence="2">
    <location>
        <begin position="1"/>
        <end position="119"/>
    </location>
</feature>
<evidence type="ECO:0000313" key="4">
    <source>
        <dbReference type="Proteomes" id="UP000660262"/>
    </source>
</evidence>